<proteinExistence type="predicted"/>
<keyword evidence="1" id="KW-1133">Transmembrane helix</keyword>
<name>A0ABY5TQR5_9GAMM</name>
<feature type="transmembrane region" description="Helical" evidence="1">
    <location>
        <begin position="31"/>
        <end position="55"/>
    </location>
</feature>
<feature type="transmembrane region" description="Helical" evidence="1">
    <location>
        <begin position="6"/>
        <end position="24"/>
    </location>
</feature>
<keyword evidence="3" id="KW-1185">Reference proteome</keyword>
<evidence type="ECO:0000256" key="1">
    <source>
        <dbReference type="SAM" id="Phobius"/>
    </source>
</evidence>
<evidence type="ECO:0000313" key="3">
    <source>
        <dbReference type="Proteomes" id="UP001059934"/>
    </source>
</evidence>
<dbReference type="EMBL" id="CP103416">
    <property type="protein sequence ID" value="UVW36177.1"/>
    <property type="molecule type" value="Genomic_DNA"/>
</dbReference>
<organism evidence="2 3">
    <name type="scientific">SAR92 clade bacterium H455</name>
    <dbReference type="NCBI Taxonomy" id="2974818"/>
    <lineage>
        <taxon>Bacteria</taxon>
        <taxon>Pseudomonadati</taxon>
        <taxon>Pseudomonadota</taxon>
        <taxon>Gammaproteobacteria</taxon>
        <taxon>Cellvibrionales</taxon>
        <taxon>Porticoccaceae</taxon>
        <taxon>SAR92 clade</taxon>
    </lineage>
</organism>
<sequence>MESWDQTIAWSLSILIFFFFKSVWVKKRIYFISAGILFFTPSVIYYPGITGYFSAWPLIGSLPGYLFIWYEADLWLFYVLPPATVTGLIFWGIAVWRKI</sequence>
<gene>
    <name evidence="2" type="ORF">NYF23_06090</name>
</gene>
<feature type="transmembrane region" description="Helical" evidence="1">
    <location>
        <begin position="75"/>
        <end position="96"/>
    </location>
</feature>
<keyword evidence="1" id="KW-0812">Transmembrane</keyword>
<keyword evidence="1" id="KW-0472">Membrane</keyword>
<evidence type="ECO:0000313" key="2">
    <source>
        <dbReference type="EMBL" id="UVW36177.1"/>
    </source>
</evidence>
<dbReference type="Proteomes" id="UP001059934">
    <property type="component" value="Chromosome"/>
</dbReference>
<reference evidence="2" key="1">
    <citation type="submission" date="2022-08" db="EMBL/GenBank/DDBJ databases">
        <title>Catabolic pathway analysis in culturable SAR92 clade bacteria reveals their overlooked roles in DMSP degradation in coastal seas.</title>
        <authorList>
            <person name="He X."/>
            <person name="Zhang X."/>
            <person name="Zhang Y."/>
        </authorList>
    </citation>
    <scope>NUCLEOTIDE SEQUENCE</scope>
    <source>
        <strain evidence="2">H455</strain>
    </source>
</reference>
<evidence type="ECO:0008006" key="4">
    <source>
        <dbReference type="Google" id="ProtNLM"/>
    </source>
</evidence>
<protein>
    <recommendedName>
        <fullName evidence="4">Lycopene cyclase domain-containing protein</fullName>
    </recommendedName>
</protein>
<accession>A0ABY5TQR5</accession>